<dbReference type="InterPro" id="IPR006612">
    <property type="entry name" value="THAP_Znf"/>
</dbReference>
<dbReference type="PANTHER" id="PTHR47577">
    <property type="entry name" value="THAP DOMAIN-CONTAINING PROTEIN 6"/>
    <property type="match status" value="1"/>
</dbReference>
<evidence type="ECO:0000256" key="2">
    <source>
        <dbReference type="ARBA" id="ARBA00022771"/>
    </source>
</evidence>
<dbReference type="Ensembl" id="ENSOSIT00000008315.1">
    <property type="protein sequence ID" value="ENSOSIP00000007784.1"/>
    <property type="gene ID" value="ENSOSIG00000005111.1"/>
</dbReference>
<evidence type="ECO:0000313" key="7">
    <source>
        <dbReference type="Ensembl" id="ENSOSIP00000007784.1"/>
    </source>
</evidence>
<proteinExistence type="predicted"/>
<reference evidence="7" key="1">
    <citation type="submission" date="2025-08" db="UniProtKB">
        <authorList>
            <consortium name="Ensembl"/>
        </authorList>
    </citation>
    <scope>IDENTIFICATION</scope>
</reference>
<keyword evidence="4 5" id="KW-0238">DNA-binding</keyword>
<dbReference type="Proteomes" id="UP000694383">
    <property type="component" value="Unplaced"/>
</dbReference>
<organism evidence="7 8">
    <name type="scientific">Oryzias sinensis</name>
    <name type="common">Chinese medaka</name>
    <dbReference type="NCBI Taxonomy" id="183150"/>
    <lineage>
        <taxon>Eukaryota</taxon>
        <taxon>Metazoa</taxon>
        <taxon>Chordata</taxon>
        <taxon>Craniata</taxon>
        <taxon>Vertebrata</taxon>
        <taxon>Euteleostomi</taxon>
        <taxon>Actinopterygii</taxon>
        <taxon>Neopterygii</taxon>
        <taxon>Teleostei</taxon>
        <taxon>Neoteleostei</taxon>
        <taxon>Acanthomorphata</taxon>
        <taxon>Ovalentaria</taxon>
        <taxon>Atherinomorphae</taxon>
        <taxon>Beloniformes</taxon>
        <taxon>Adrianichthyidae</taxon>
        <taxon>Oryziinae</taxon>
        <taxon>Oryzias</taxon>
    </lineage>
</organism>
<dbReference type="GeneTree" id="ENSGT00940000177448"/>
<dbReference type="GO" id="GO:0008270">
    <property type="term" value="F:zinc ion binding"/>
    <property type="evidence" value="ECO:0007669"/>
    <property type="project" value="UniProtKB-KW"/>
</dbReference>
<evidence type="ECO:0000256" key="1">
    <source>
        <dbReference type="ARBA" id="ARBA00022723"/>
    </source>
</evidence>
<reference evidence="7" key="2">
    <citation type="submission" date="2025-09" db="UniProtKB">
        <authorList>
            <consortium name="Ensembl"/>
        </authorList>
    </citation>
    <scope>IDENTIFICATION</scope>
</reference>
<dbReference type="GO" id="GO:0003677">
    <property type="term" value="F:DNA binding"/>
    <property type="evidence" value="ECO:0007669"/>
    <property type="project" value="UniProtKB-UniRule"/>
</dbReference>
<dbReference type="Pfam" id="PF05485">
    <property type="entry name" value="THAP"/>
    <property type="match status" value="1"/>
</dbReference>
<dbReference type="AlphaFoldDB" id="A0A8C8DIL1"/>
<protein>
    <recommendedName>
        <fullName evidence="6">THAP-type domain-containing protein</fullName>
    </recommendedName>
</protein>
<keyword evidence="3" id="KW-0862">Zinc</keyword>
<keyword evidence="2 5" id="KW-0863">Zinc-finger</keyword>
<dbReference type="PROSITE" id="PS50950">
    <property type="entry name" value="ZF_THAP"/>
    <property type="match status" value="1"/>
</dbReference>
<name>A0A8C8DIL1_9TELE</name>
<evidence type="ECO:0000256" key="5">
    <source>
        <dbReference type="PROSITE-ProRule" id="PRU00309"/>
    </source>
</evidence>
<evidence type="ECO:0000313" key="8">
    <source>
        <dbReference type="Proteomes" id="UP000694383"/>
    </source>
</evidence>
<sequence length="107" mass="12141">MPLHCAGFNCQNWRNESTKEEGITFHRFPMDSDFRKKWALAIKRANPDGSLWYQLPIQSGCSKQFVESDFDKTGQTVGLKPDTIASVLHKLITHMNHGCVSSSDITR</sequence>
<evidence type="ECO:0000259" key="6">
    <source>
        <dbReference type="PROSITE" id="PS50950"/>
    </source>
</evidence>
<evidence type="ECO:0000256" key="4">
    <source>
        <dbReference type="ARBA" id="ARBA00023125"/>
    </source>
</evidence>
<keyword evidence="1" id="KW-0479">Metal-binding</keyword>
<feature type="domain" description="THAP-type" evidence="6">
    <location>
        <begin position="1"/>
        <end position="88"/>
    </location>
</feature>
<accession>A0A8C8DIL1</accession>
<dbReference type="SUPFAM" id="SSF57716">
    <property type="entry name" value="Glucocorticoid receptor-like (DNA-binding domain)"/>
    <property type="match status" value="1"/>
</dbReference>
<dbReference type="PANTHER" id="PTHR47577:SF1">
    <property type="entry name" value="THAP DOMAIN-CONTAINING PROTEIN 6"/>
    <property type="match status" value="1"/>
</dbReference>
<evidence type="ECO:0000256" key="3">
    <source>
        <dbReference type="ARBA" id="ARBA00022833"/>
    </source>
</evidence>
<keyword evidence="8" id="KW-1185">Reference proteome</keyword>